<dbReference type="PRINTS" id="PR00080">
    <property type="entry name" value="SDRFAMILY"/>
</dbReference>
<dbReference type="InterPro" id="IPR036291">
    <property type="entry name" value="NAD(P)-bd_dom_sf"/>
</dbReference>
<evidence type="ECO:0000313" key="5">
    <source>
        <dbReference type="Proteomes" id="UP000323144"/>
    </source>
</evidence>
<dbReference type="SUPFAM" id="SSF51735">
    <property type="entry name" value="NAD(P)-binding Rossmann-fold domains"/>
    <property type="match status" value="1"/>
</dbReference>
<comment type="similarity">
    <text evidence="1 3">Belongs to the short-chain dehydrogenases/reductases (SDR) family.</text>
</comment>
<name>A0A5B9Y3P6_9MOLU</name>
<protein>
    <submittedName>
        <fullName evidence="4">Oxidoreductase</fullName>
    </submittedName>
</protein>
<sequence length="239" mass="26356">MKKLVVITGASSGIGKELAKIFSSNDHPLLLLARRVELIEELKLENAICKSVDVRNIDDFKQAIEFAESKYGPVDCLINNAGIMPLDKIYNLDLQSQYDMIDINVKGVLNGINAVINKMKDNKSGTIINVGSVAGRWTSDNRAVYNGSKFAVHAISEQTRKEVAPFNVRVLTIAPGLVDTDLISTTVNKEVIEGYDKWKDSLEAGLSASEVAQVMYYTYNLPQHIALKEIVITSTKQPI</sequence>
<evidence type="ECO:0000256" key="1">
    <source>
        <dbReference type="ARBA" id="ARBA00006484"/>
    </source>
</evidence>
<dbReference type="CDD" id="cd05233">
    <property type="entry name" value="SDR_c"/>
    <property type="match status" value="1"/>
</dbReference>
<dbReference type="Gene3D" id="3.40.50.720">
    <property type="entry name" value="NAD(P)-binding Rossmann-like Domain"/>
    <property type="match status" value="1"/>
</dbReference>
<dbReference type="GO" id="GO:0016616">
    <property type="term" value="F:oxidoreductase activity, acting on the CH-OH group of donors, NAD or NADP as acceptor"/>
    <property type="evidence" value="ECO:0007669"/>
    <property type="project" value="UniProtKB-ARBA"/>
</dbReference>
<gene>
    <name evidence="4" type="ORF">SCHIN_v1c04440</name>
</gene>
<dbReference type="AlphaFoldDB" id="A0A5B9Y3P6"/>
<evidence type="ECO:0000313" key="4">
    <source>
        <dbReference type="EMBL" id="QEH61641.1"/>
    </source>
</evidence>
<dbReference type="Proteomes" id="UP000323144">
    <property type="component" value="Chromosome"/>
</dbReference>
<dbReference type="InterPro" id="IPR002347">
    <property type="entry name" value="SDR_fam"/>
</dbReference>
<proteinExistence type="inferred from homology"/>
<dbReference type="Pfam" id="PF00106">
    <property type="entry name" value="adh_short"/>
    <property type="match status" value="1"/>
</dbReference>
<dbReference type="RefSeq" id="WP_166508032.1">
    <property type="nucleotide sequence ID" value="NZ_CP043026.1"/>
</dbReference>
<dbReference type="FunFam" id="3.40.50.720:FF:000047">
    <property type="entry name" value="NADP-dependent L-serine/L-allo-threonine dehydrogenase"/>
    <property type="match status" value="1"/>
</dbReference>
<reference evidence="4 5" key="1">
    <citation type="submission" date="2019-08" db="EMBL/GenBank/DDBJ databases">
        <title>Complete genome sequence of Spiroplasma chinense CCH (DSM 19755).</title>
        <authorList>
            <person name="Shen H.-Y."/>
            <person name="Lin Y.-C."/>
            <person name="Chou L."/>
            <person name="Kuo C.-H."/>
        </authorList>
    </citation>
    <scope>NUCLEOTIDE SEQUENCE [LARGE SCALE GENOMIC DNA]</scope>
    <source>
        <strain evidence="4 5">CCH</strain>
    </source>
</reference>
<dbReference type="InterPro" id="IPR020904">
    <property type="entry name" value="Sc_DH/Rdtase_CS"/>
</dbReference>
<dbReference type="KEGG" id="schi:SCHIN_v1c04440"/>
<dbReference type="PANTHER" id="PTHR43115">
    <property type="entry name" value="DEHYDROGENASE/REDUCTASE SDR FAMILY MEMBER 11"/>
    <property type="match status" value="1"/>
</dbReference>
<dbReference type="PRINTS" id="PR00081">
    <property type="entry name" value="GDHRDH"/>
</dbReference>
<evidence type="ECO:0000256" key="2">
    <source>
        <dbReference type="ARBA" id="ARBA00023002"/>
    </source>
</evidence>
<keyword evidence="2" id="KW-0560">Oxidoreductase</keyword>
<organism evidence="4 5">
    <name type="scientific">Spiroplasma chinense</name>
    <dbReference type="NCBI Taxonomy" id="216932"/>
    <lineage>
        <taxon>Bacteria</taxon>
        <taxon>Bacillati</taxon>
        <taxon>Mycoplasmatota</taxon>
        <taxon>Mollicutes</taxon>
        <taxon>Entomoplasmatales</taxon>
        <taxon>Spiroplasmataceae</taxon>
        <taxon>Spiroplasma</taxon>
    </lineage>
</organism>
<dbReference type="PROSITE" id="PS00061">
    <property type="entry name" value="ADH_SHORT"/>
    <property type="match status" value="1"/>
</dbReference>
<accession>A0A5B9Y3P6</accession>
<keyword evidence="5" id="KW-1185">Reference proteome</keyword>
<evidence type="ECO:0000256" key="3">
    <source>
        <dbReference type="RuleBase" id="RU000363"/>
    </source>
</evidence>
<dbReference type="PANTHER" id="PTHR43115:SF4">
    <property type="entry name" value="DEHYDROGENASE_REDUCTASE SDR FAMILY MEMBER 11"/>
    <property type="match status" value="1"/>
</dbReference>
<dbReference type="EMBL" id="CP043026">
    <property type="protein sequence ID" value="QEH61641.1"/>
    <property type="molecule type" value="Genomic_DNA"/>
</dbReference>